<comment type="similarity">
    <text evidence="1 2">Belongs to the outer membrane factor (OMF) (TC 1.B.17) family.</text>
</comment>
<comment type="subcellular location">
    <subcellularLocation>
        <location evidence="2">Cell membrane</location>
        <topology evidence="2">Lipid-anchor</topology>
    </subcellularLocation>
</comment>
<keyword evidence="2" id="KW-0812">Transmembrane</keyword>
<dbReference type="PROSITE" id="PS51257">
    <property type="entry name" value="PROKAR_LIPOPROTEIN"/>
    <property type="match status" value="1"/>
</dbReference>
<dbReference type="PANTHER" id="PTHR30203">
    <property type="entry name" value="OUTER MEMBRANE CATION EFFLUX PROTEIN"/>
    <property type="match status" value="1"/>
</dbReference>
<evidence type="ECO:0000313" key="3">
    <source>
        <dbReference type="EMBL" id="MYM93209.1"/>
    </source>
</evidence>
<name>A0A845GKN2_9BURK</name>
<dbReference type="RefSeq" id="WP_161082452.1">
    <property type="nucleotide sequence ID" value="NZ_WWCX01000003.1"/>
</dbReference>
<dbReference type="Gene3D" id="2.20.200.10">
    <property type="entry name" value="Outer membrane efflux proteins (OEP)"/>
    <property type="match status" value="1"/>
</dbReference>
<sequence length="460" mass="48634">MKILNSLPLLAAVAALCGCAGMAPEIAPKIAQKATDVEIPAQWAGAVPPADGAVSAAWWQAFGDPVLDALVVSALVNNQDLKIAAARLEQSRALVDGAVAERRPRLDASAGAQRGRDGAGSPKMERTALGLRAGWEVDLFGRGAQGVSAARADAESVRRGWQAARIALAADVATAYFELRTIEHRQALRREAIEVAQRQVEVSSRKFRAGMATSLDMQRWDSELAQERAALAQIDGQHQVRLRQLSLLLGSSQAPALGAAVLPAEVPGAPATLLPGELLERRPDVQRQARALDAALARAGVARRDVYPSLQIGWSASRERLAEQGAAVAPQLAVGYGVSLSMPILDGGRIRANIAVQDARVAEAMAEYEKAMLGALVDVESRLSQWSASGSALQEWRRADAAAGTAVQHTARLYEAGTVDMGAVLDARRVHVQSRDALAQAVGARWEAAVGLRRAFAGPL</sequence>
<protein>
    <submittedName>
        <fullName evidence="3">Efflux transporter outer membrane subunit</fullName>
    </submittedName>
</protein>
<keyword evidence="2" id="KW-1134">Transmembrane beta strand</keyword>
<gene>
    <name evidence="3" type="ORF">GTP90_04975</name>
</gene>
<dbReference type="EMBL" id="WWCX01000003">
    <property type="protein sequence ID" value="MYM93209.1"/>
    <property type="molecule type" value="Genomic_DNA"/>
</dbReference>
<evidence type="ECO:0000256" key="1">
    <source>
        <dbReference type="ARBA" id="ARBA00007613"/>
    </source>
</evidence>
<dbReference type="SUPFAM" id="SSF56954">
    <property type="entry name" value="Outer membrane efflux proteins (OEP)"/>
    <property type="match status" value="1"/>
</dbReference>
<evidence type="ECO:0000313" key="4">
    <source>
        <dbReference type="Proteomes" id="UP000447355"/>
    </source>
</evidence>
<keyword evidence="2" id="KW-0564">Palmitate</keyword>
<dbReference type="GO" id="GO:0005886">
    <property type="term" value="C:plasma membrane"/>
    <property type="evidence" value="ECO:0007669"/>
    <property type="project" value="UniProtKB-SubCell"/>
</dbReference>
<dbReference type="InterPro" id="IPR010131">
    <property type="entry name" value="MdtP/NodT-like"/>
</dbReference>
<dbReference type="Pfam" id="PF02321">
    <property type="entry name" value="OEP"/>
    <property type="match status" value="2"/>
</dbReference>
<dbReference type="PANTHER" id="PTHR30203:SF21">
    <property type="entry name" value="OUTER MEMBRANE COMPONENT OF MULTIDRUG EFFLUX PUMP-RELATED"/>
    <property type="match status" value="1"/>
</dbReference>
<comment type="caution">
    <text evidence="3">The sequence shown here is derived from an EMBL/GenBank/DDBJ whole genome shotgun (WGS) entry which is preliminary data.</text>
</comment>
<evidence type="ECO:0000256" key="2">
    <source>
        <dbReference type="RuleBase" id="RU362097"/>
    </source>
</evidence>
<dbReference type="NCBIfam" id="TIGR01845">
    <property type="entry name" value="outer_NodT"/>
    <property type="match status" value="1"/>
</dbReference>
<reference evidence="3" key="1">
    <citation type="submission" date="2019-12" db="EMBL/GenBank/DDBJ databases">
        <title>Novel species isolated from a subtropical stream in China.</title>
        <authorList>
            <person name="Lu H."/>
        </authorList>
    </citation>
    <scope>NUCLEOTIDE SEQUENCE [LARGE SCALE GENOMIC DNA]</scope>
    <source>
        <strain evidence="3">FT81W</strain>
    </source>
</reference>
<keyword evidence="2" id="KW-0449">Lipoprotein</keyword>
<keyword evidence="2" id="KW-0472">Membrane</keyword>
<dbReference type="Proteomes" id="UP000447355">
    <property type="component" value="Unassembled WGS sequence"/>
</dbReference>
<dbReference type="GO" id="GO:0015562">
    <property type="term" value="F:efflux transmembrane transporter activity"/>
    <property type="evidence" value="ECO:0007669"/>
    <property type="project" value="InterPro"/>
</dbReference>
<accession>A0A845GKN2</accession>
<proteinExistence type="inferred from homology"/>
<dbReference type="Gene3D" id="1.20.1600.10">
    <property type="entry name" value="Outer membrane efflux proteins (OEP)"/>
    <property type="match status" value="1"/>
</dbReference>
<dbReference type="InterPro" id="IPR003423">
    <property type="entry name" value="OMP_efflux"/>
</dbReference>
<dbReference type="AlphaFoldDB" id="A0A845GKN2"/>
<organism evidence="3 4">
    <name type="scientific">Duganella vulcania</name>
    <dbReference type="NCBI Taxonomy" id="2692166"/>
    <lineage>
        <taxon>Bacteria</taxon>
        <taxon>Pseudomonadati</taxon>
        <taxon>Pseudomonadota</taxon>
        <taxon>Betaproteobacteria</taxon>
        <taxon>Burkholderiales</taxon>
        <taxon>Oxalobacteraceae</taxon>
        <taxon>Telluria group</taxon>
        <taxon>Duganella</taxon>
    </lineage>
</organism>